<dbReference type="GO" id="GO:0042802">
    <property type="term" value="F:identical protein binding"/>
    <property type="evidence" value="ECO:0007669"/>
    <property type="project" value="TreeGrafter"/>
</dbReference>
<dbReference type="Gene3D" id="3.40.50.300">
    <property type="entry name" value="P-loop containing nucleotide triphosphate hydrolases"/>
    <property type="match status" value="1"/>
</dbReference>
<dbReference type="Pfam" id="PF06418">
    <property type="entry name" value="CTP_synth_N"/>
    <property type="match status" value="1"/>
</dbReference>
<evidence type="ECO:0000313" key="3">
    <source>
        <dbReference type="WBParaSite" id="PSU_v2.g11478.t1"/>
    </source>
</evidence>
<dbReference type="AlphaFoldDB" id="A0A914XW70"/>
<evidence type="ECO:0000259" key="1">
    <source>
        <dbReference type="Pfam" id="PF06418"/>
    </source>
</evidence>
<organism evidence="2 3">
    <name type="scientific">Panagrolaimus superbus</name>
    <dbReference type="NCBI Taxonomy" id="310955"/>
    <lineage>
        <taxon>Eukaryota</taxon>
        <taxon>Metazoa</taxon>
        <taxon>Ecdysozoa</taxon>
        <taxon>Nematoda</taxon>
        <taxon>Chromadorea</taxon>
        <taxon>Rhabditida</taxon>
        <taxon>Tylenchina</taxon>
        <taxon>Panagrolaimomorpha</taxon>
        <taxon>Panagrolaimoidea</taxon>
        <taxon>Panagrolaimidae</taxon>
        <taxon>Panagrolaimus</taxon>
    </lineage>
</organism>
<name>A0A914XW70_9BILA</name>
<dbReference type="WBParaSite" id="PSU_v2.g11478.t1">
    <property type="protein sequence ID" value="PSU_v2.g11478.t1"/>
    <property type="gene ID" value="PSU_v2.g11478"/>
</dbReference>
<dbReference type="PANTHER" id="PTHR11550">
    <property type="entry name" value="CTP SYNTHASE"/>
    <property type="match status" value="1"/>
</dbReference>
<evidence type="ECO:0000313" key="2">
    <source>
        <dbReference type="Proteomes" id="UP000887577"/>
    </source>
</evidence>
<reference evidence="3" key="1">
    <citation type="submission" date="2022-11" db="UniProtKB">
        <authorList>
            <consortium name="WormBaseParasite"/>
        </authorList>
    </citation>
    <scope>IDENTIFICATION</scope>
</reference>
<dbReference type="InterPro" id="IPR027417">
    <property type="entry name" value="P-loop_NTPase"/>
</dbReference>
<dbReference type="GO" id="GO:0019856">
    <property type="term" value="P:pyrimidine nucleobase biosynthetic process"/>
    <property type="evidence" value="ECO:0007669"/>
    <property type="project" value="TreeGrafter"/>
</dbReference>
<keyword evidence="2" id="KW-1185">Reference proteome</keyword>
<proteinExistence type="predicted"/>
<dbReference type="InterPro" id="IPR017456">
    <property type="entry name" value="CTP_synthase_N"/>
</dbReference>
<feature type="domain" description="CTP synthase N-terminal" evidence="1">
    <location>
        <begin position="10"/>
        <end position="214"/>
    </location>
</feature>
<dbReference type="SUPFAM" id="SSF52540">
    <property type="entry name" value="P-loop containing nucleoside triphosphate hydrolases"/>
    <property type="match status" value="1"/>
</dbReference>
<protein>
    <submittedName>
        <fullName evidence="3">CTP synthase N-terminal domain-containing protein</fullName>
    </submittedName>
</protein>
<dbReference type="Proteomes" id="UP000887577">
    <property type="component" value="Unplaced"/>
</dbReference>
<dbReference type="GO" id="GO:0006241">
    <property type="term" value="P:CTP biosynthetic process"/>
    <property type="evidence" value="ECO:0007669"/>
    <property type="project" value="TreeGrafter"/>
</dbReference>
<dbReference type="PANTHER" id="PTHR11550:SF0">
    <property type="entry name" value="CTP SYNTHASE-RELATED"/>
    <property type="match status" value="1"/>
</dbReference>
<dbReference type="GO" id="GO:0003883">
    <property type="term" value="F:CTP synthase activity"/>
    <property type="evidence" value="ECO:0007669"/>
    <property type="project" value="InterPro"/>
</dbReference>
<sequence length="223" mass="25118">MSLCGATKIKIILVTGGDINKGIVAASIAKLVQENGIHITIIKMDSCLNENTTNLKVEKYGEKYVNQDSSTVAVNSGNYERICDQIFTNKNDITYGKMVEYVKNNENGDKTYAPINVVQATIEWIQDIFEHTIDGKNFPKVCLIEYPKMDGADFLKALTQLKYDNPFIHIHCSKIVLGKCDSIQKSVENLQNIEWSPDIIICRSRNPLTEAYKEQNEGKDMLC</sequence>
<accession>A0A914XW70</accession>
<dbReference type="InterPro" id="IPR004468">
    <property type="entry name" value="CTP_synthase"/>
</dbReference>